<evidence type="ECO:0000259" key="15">
    <source>
        <dbReference type="PROSITE" id="PS50109"/>
    </source>
</evidence>
<dbReference type="Pfam" id="PF00512">
    <property type="entry name" value="HisKA"/>
    <property type="match status" value="1"/>
</dbReference>
<feature type="transmembrane region" description="Helical" evidence="14">
    <location>
        <begin position="16"/>
        <end position="36"/>
    </location>
</feature>
<evidence type="ECO:0000256" key="12">
    <source>
        <dbReference type="ARBA" id="ARBA00023012"/>
    </source>
</evidence>
<dbReference type="SUPFAM" id="SSF55874">
    <property type="entry name" value="ATPase domain of HSP90 chaperone/DNA topoisomerase II/histidine kinase"/>
    <property type="match status" value="1"/>
</dbReference>
<dbReference type="Gene3D" id="3.30.565.10">
    <property type="entry name" value="Histidine kinase-like ATPase, C-terminal domain"/>
    <property type="match status" value="1"/>
</dbReference>
<name>A0ABM8B4I3_9BACT</name>
<dbReference type="PRINTS" id="PR00344">
    <property type="entry name" value="BCTRLSENSOR"/>
</dbReference>
<feature type="domain" description="Histidine kinase" evidence="15">
    <location>
        <begin position="337"/>
        <end position="554"/>
    </location>
</feature>
<dbReference type="SUPFAM" id="SSF47384">
    <property type="entry name" value="Homodimeric domain of signal transducing histidine kinase"/>
    <property type="match status" value="1"/>
</dbReference>
<evidence type="ECO:0000256" key="7">
    <source>
        <dbReference type="ARBA" id="ARBA00022692"/>
    </source>
</evidence>
<evidence type="ECO:0000256" key="1">
    <source>
        <dbReference type="ARBA" id="ARBA00000085"/>
    </source>
</evidence>
<keyword evidence="4" id="KW-1003">Cell membrane</keyword>
<protein>
    <recommendedName>
        <fullName evidence="3">histidine kinase</fullName>
        <ecNumber evidence="3">2.7.13.3</ecNumber>
    </recommendedName>
</protein>
<keyword evidence="17" id="KW-1185">Reference proteome</keyword>
<dbReference type="InterPro" id="IPR005467">
    <property type="entry name" value="His_kinase_dom"/>
</dbReference>
<dbReference type="InterPro" id="IPR003661">
    <property type="entry name" value="HisK_dim/P_dom"/>
</dbReference>
<evidence type="ECO:0000256" key="14">
    <source>
        <dbReference type="SAM" id="Phobius"/>
    </source>
</evidence>
<organism evidence="16 17">
    <name type="scientific">Pseudodesulfovibrio nedwellii</name>
    <dbReference type="NCBI Taxonomy" id="2973072"/>
    <lineage>
        <taxon>Bacteria</taxon>
        <taxon>Pseudomonadati</taxon>
        <taxon>Thermodesulfobacteriota</taxon>
        <taxon>Desulfovibrionia</taxon>
        <taxon>Desulfovibrionales</taxon>
        <taxon>Desulfovibrionaceae</taxon>
    </lineage>
</organism>
<dbReference type="GO" id="GO:0016301">
    <property type="term" value="F:kinase activity"/>
    <property type="evidence" value="ECO:0007669"/>
    <property type="project" value="UniProtKB-KW"/>
</dbReference>
<dbReference type="SMART" id="SM00388">
    <property type="entry name" value="HisKA"/>
    <property type="match status" value="1"/>
</dbReference>
<proteinExistence type="predicted"/>
<dbReference type="SMART" id="SM00387">
    <property type="entry name" value="HATPase_c"/>
    <property type="match status" value="1"/>
</dbReference>
<evidence type="ECO:0000256" key="11">
    <source>
        <dbReference type="ARBA" id="ARBA00022989"/>
    </source>
</evidence>
<dbReference type="InterPro" id="IPR036890">
    <property type="entry name" value="HATPase_C_sf"/>
</dbReference>
<keyword evidence="13 14" id="KW-0472">Membrane</keyword>
<dbReference type="PROSITE" id="PS50109">
    <property type="entry name" value="HIS_KIN"/>
    <property type="match status" value="1"/>
</dbReference>
<dbReference type="Pfam" id="PF02518">
    <property type="entry name" value="HATPase_c"/>
    <property type="match status" value="1"/>
</dbReference>
<evidence type="ECO:0000256" key="2">
    <source>
        <dbReference type="ARBA" id="ARBA00004651"/>
    </source>
</evidence>
<evidence type="ECO:0000256" key="10">
    <source>
        <dbReference type="ARBA" id="ARBA00022840"/>
    </source>
</evidence>
<keyword evidence="8" id="KW-0547">Nucleotide-binding</keyword>
<dbReference type="PANTHER" id="PTHR43065">
    <property type="entry name" value="SENSOR HISTIDINE KINASE"/>
    <property type="match status" value="1"/>
</dbReference>
<evidence type="ECO:0000256" key="9">
    <source>
        <dbReference type="ARBA" id="ARBA00022777"/>
    </source>
</evidence>
<evidence type="ECO:0000313" key="16">
    <source>
        <dbReference type="EMBL" id="BDQ38672.1"/>
    </source>
</evidence>
<dbReference type="InterPro" id="IPR003594">
    <property type="entry name" value="HATPase_dom"/>
</dbReference>
<keyword evidence="10" id="KW-0067">ATP-binding</keyword>
<reference evidence="16 17" key="1">
    <citation type="submission" date="2022-08" db="EMBL/GenBank/DDBJ databases">
        <title>Genome Sequence of the sulphate-reducing bacterium, Pseudodesulfovibrio sp. SYK.</title>
        <authorList>
            <person name="Kondo R."/>
            <person name="Kataoka T."/>
        </authorList>
    </citation>
    <scope>NUCLEOTIDE SEQUENCE [LARGE SCALE GENOMIC DNA]</scope>
    <source>
        <strain evidence="16 17">SYK</strain>
    </source>
</reference>
<dbReference type="PANTHER" id="PTHR43065:SF46">
    <property type="entry name" value="C4-DICARBOXYLATE TRANSPORT SENSOR PROTEIN DCTB"/>
    <property type="match status" value="1"/>
</dbReference>
<keyword evidence="12" id="KW-0902">Two-component regulatory system</keyword>
<accession>A0ABM8B4I3</accession>
<keyword evidence="6" id="KW-0808">Transferase</keyword>
<comment type="catalytic activity">
    <reaction evidence="1">
        <text>ATP + protein L-histidine = ADP + protein N-phospho-L-histidine.</text>
        <dbReference type="EC" id="2.7.13.3"/>
    </reaction>
</comment>
<dbReference type="Pfam" id="PF02743">
    <property type="entry name" value="dCache_1"/>
    <property type="match status" value="1"/>
</dbReference>
<comment type="subcellular location">
    <subcellularLocation>
        <location evidence="2">Cell membrane</location>
        <topology evidence="2">Multi-pass membrane protein</topology>
    </subcellularLocation>
</comment>
<dbReference type="InterPro" id="IPR033479">
    <property type="entry name" value="dCache_1"/>
</dbReference>
<feature type="transmembrane region" description="Helical" evidence="14">
    <location>
        <begin position="280"/>
        <end position="300"/>
    </location>
</feature>
<evidence type="ECO:0000256" key="3">
    <source>
        <dbReference type="ARBA" id="ARBA00012438"/>
    </source>
</evidence>
<dbReference type="EC" id="2.7.13.3" evidence="3"/>
<dbReference type="InterPro" id="IPR036097">
    <property type="entry name" value="HisK_dim/P_sf"/>
</dbReference>
<dbReference type="InterPro" id="IPR004358">
    <property type="entry name" value="Sig_transdc_His_kin-like_C"/>
</dbReference>
<dbReference type="EMBL" id="AP026709">
    <property type="protein sequence ID" value="BDQ38672.1"/>
    <property type="molecule type" value="Genomic_DNA"/>
</dbReference>
<evidence type="ECO:0000256" key="5">
    <source>
        <dbReference type="ARBA" id="ARBA00022553"/>
    </source>
</evidence>
<keyword evidence="5" id="KW-0597">Phosphoprotein</keyword>
<dbReference type="Gene3D" id="1.10.287.130">
    <property type="match status" value="1"/>
</dbReference>
<evidence type="ECO:0000256" key="13">
    <source>
        <dbReference type="ARBA" id="ARBA00023136"/>
    </source>
</evidence>
<keyword evidence="9 16" id="KW-0418">Kinase</keyword>
<dbReference type="Proteomes" id="UP001317742">
    <property type="component" value="Chromosome"/>
</dbReference>
<evidence type="ECO:0000256" key="4">
    <source>
        <dbReference type="ARBA" id="ARBA00022475"/>
    </source>
</evidence>
<gene>
    <name evidence="16" type="ORF">SYK_30320</name>
</gene>
<dbReference type="Gene3D" id="3.30.450.20">
    <property type="entry name" value="PAS domain"/>
    <property type="match status" value="1"/>
</dbReference>
<keyword evidence="7 14" id="KW-0812">Transmembrane</keyword>
<keyword evidence="11 14" id="KW-1133">Transmembrane helix</keyword>
<dbReference type="CDD" id="cd00082">
    <property type="entry name" value="HisKA"/>
    <property type="match status" value="1"/>
</dbReference>
<evidence type="ECO:0000313" key="17">
    <source>
        <dbReference type="Proteomes" id="UP001317742"/>
    </source>
</evidence>
<sequence>MHPEKNVSYDKLSRNIALTIIAVSLAPLILVGGLIFDQFRSIYHEKVYAHLAELVDKHKHEIDSFLKEKLSEIQYLNKVFTYEQLSDPVFIENTLKGLRQQYGRIFVDLGVIDENGKQVAYAGPLELLGADYSQAQWYKKSRNKTTYISDVFMGLRQSPHFIITINNMDKQQWTLRASIDFLAFSSIVENIRIGETGCAYILNREGVFQTTPLNNQKMALTPIKSTLIPASVRGITIREALAENDDTYITVSSPMKNGDWSLVYQQNYADAFSAMTRSEMVTLIIFLLGGVAIVATAIVISRKLVVRLKSMDVESELMSKQIVETGKLAAIGELAAGIAHEINNPVAIMIEEAGWVSDLLEDEKAQIKASTEIDRALHQVRTQGQRCKDITHKLLSFARQSDSRATEISLPELVEEVVDISMQQAKYAKVDFSLDLDTDLPSINASTTELQQVLLNLVNNSIQAMEPVGGVLSVSCGTEDSQILISVADTGPGIAAANLNRIFDPFFTTKPVGKGSGLGLSICFGIIHQMGGEIDVESTVGKGTRFNIRLPIPPHHTNQETPKEMLHD</sequence>
<evidence type="ECO:0000256" key="6">
    <source>
        <dbReference type="ARBA" id="ARBA00022679"/>
    </source>
</evidence>
<evidence type="ECO:0000256" key="8">
    <source>
        <dbReference type="ARBA" id="ARBA00022741"/>
    </source>
</evidence>